<dbReference type="Proteomes" id="UP000515135">
    <property type="component" value="Unplaced"/>
</dbReference>
<dbReference type="RefSeq" id="XP_019633792.1">
    <property type="nucleotide sequence ID" value="XM_019778233.1"/>
</dbReference>
<dbReference type="OrthoDB" id="9977351at2759"/>
<evidence type="ECO:0000313" key="2">
    <source>
        <dbReference type="RefSeq" id="XP_019633792.1"/>
    </source>
</evidence>
<reference evidence="2" key="1">
    <citation type="submission" date="2025-08" db="UniProtKB">
        <authorList>
            <consortium name="RefSeq"/>
        </authorList>
    </citation>
    <scope>IDENTIFICATION</scope>
    <source>
        <tissue evidence="2">Gonad</tissue>
    </source>
</reference>
<organism evidence="1 2">
    <name type="scientific">Branchiostoma belcheri</name>
    <name type="common">Amphioxus</name>
    <dbReference type="NCBI Taxonomy" id="7741"/>
    <lineage>
        <taxon>Eukaryota</taxon>
        <taxon>Metazoa</taxon>
        <taxon>Chordata</taxon>
        <taxon>Cephalochordata</taxon>
        <taxon>Leptocardii</taxon>
        <taxon>Amphioxiformes</taxon>
        <taxon>Branchiostomatidae</taxon>
        <taxon>Branchiostoma</taxon>
    </lineage>
</organism>
<proteinExistence type="predicted"/>
<sequence length="365" mass="40671">MQASKVNMFHKLSLAETINITDVQGDGNLTVSAGSGSTVIITTCLYHVPGDEHSCTHCRALVLPKPVGKPKRLGTKTEKSCHMYIDNLAMLTGGGKILKCRSIIAKLMKTKTDPDSQVSLRYAASLNTIYEGDFKKVSRLLREVQAILPDTVNETEHRLWWGNIKSLAKLREGKGDAGIVFAKEVLPLLDMLAPGCITAYLLINHALLLTEIAATQDDREDRQHFMKMAEKDFHHAIEHAEYEHPKQMLHSQSRVPRFAKIGLAFLYLGCKESAGNFKLGTSDVSLDDIKRAKNVIDALDRDGMVCDSGQFQFMVAKTCLHYRLGSYQQAYDLAQEAKVFATKHSFGGFVKFADSIVQYLQEYNV</sequence>
<accession>A0A6P4ZS78</accession>
<dbReference type="GeneID" id="109477168"/>
<dbReference type="KEGG" id="bbel:109477168"/>
<protein>
    <submittedName>
        <fullName evidence="2">Uncharacterized protein LOC109477168</fullName>
    </submittedName>
</protein>
<dbReference type="AlphaFoldDB" id="A0A6P4ZS78"/>
<evidence type="ECO:0000313" key="1">
    <source>
        <dbReference type="Proteomes" id="UP000515135"/>
    </source>
</evidence>
<name>A0A6P4ZS78_BRABE</name>
<keyword evidence="1" id="KW-1185">Reference proteome</keyword>
<gene>
    <name evidence="2" type="primary">LOC109477168</name>
</gene>